<evidence type="ECO:0000256" key="1">
    <source>
        <dbReference type="SAM" id="MobiDB-lite"/>
    </source>
</evidence>
<evidence type="ECO:0000313" key="2">
    <source>
        <dbReference type="EMBL" id="OTF75083.1"/>
    </source>
</evidence>
<gene>
    <name evidence="2" type="ORF">BLA29_010191</name>
</gene>
<protein>
    <submittedName>
        <fullName evidence="2">Uncharacterized protein</fullName>
    </submittedName>
</protein>
<feature type="region of interest" description="Disordered" evidence="1">
    <location>
        <begin position="75"/>
        <end position="97"/>
    </location>
</feature>
<organism evidence="2 3">
    <name type="scientific">Euroglyphus maynei</name>
    <name type="common">Mayne's house dust mite</name>
    <dbReference type="NCBI Taxonomy" id="6958"/>
    <lineage>
        <taxon>Eukaryota</taxon>
        <taxon>Metazoa</taxon>
        <taxon>Ecdysozoa</taxon>
        <taxon>Arthropoda</taxon>
        <taxon>Chelicerata</taxon>
        <taxon>Arachnida</taxon>
        <taxon>Acari</taxon>
        <taxon>Acariformes</taxon>
        <taxon>Sarcoptiformes</taxon>
        <taxon>Astigmata</taxon>
        <taxon>Psoroptidia</taxon>
        <taxon>Analgoidea</taxon>
        <taxon>Pyroglyphidae</taxon>
        <taxon>Pyroglyphinae</taxon>
        <taxon>Euroglyphus</taxon>
    </lineage>
</organism>
<proteinExistence type="predicted"/>
<dbReference type="EMBL" id="MUJZ01043815">
    <property type="protein sequence ID" value="OTF75083.1"/>
    <property type="molecule type" value="Genomic_DNA"/>
</dbReference>
<sequence length="97" mass="10376">MYAATNRDFRDAFNKLFYYCCCKSHVTFSRKGATIRRTVANESMGLRVHIIPGLNIYAQRKDTMSANTATTSYRSGGGGGFHGSSGGNYSGGGFGGA</sequence>
<keyword evidence="3" id="KW-1185">Reference proteome</keyword>
<dbReference type="OrthoDB" id="5984709at2759"/>
<dbReference type="Proteomes" id="UP000194236">
    <property type="component" value="Unassembled WGS sequence"/>
</dbReference>
<accession>A0A1Y3B597</accession>
<feature type="non-terminal residue" evidence="2">
    <location>
        <position position="97"/>
    </location>
</feature>
<name>A0A1Y3B597_EURMA</name>
<comment type="caution">
    <text evidence="2">The sequence shown here is derived from an EMBL/GenBank/DDBJ whole genome shotgun (WGS) entry which is preliminary data.</text>
</comment>
<reference evidence="2 3" key="1">
    <citation type="submission" date="2017-03" db="EMBL/GenBank/DDBJ databases">
        <title>Genome Survey of Euroglyphus maynei.</title>
        <authorList>
            <person name="Arlian L.G."/>
            <person name="Morgan M.S."/>
            <person name="Rider S.D."/>
        </authorList>
    </citation>
    <scope>NUCLEOTIDE SEQUENCE [LARGE SCALE GENOMIC DNA]</scope>
    <source>
        <strain evidence="2">Arlian Lab</strain>
        <tissue evidence="2">Whole body</tissue>
    </source>
</reference>
<dbReference type="AlphaFoldDB" id="A0A1Y3B597"/>
<evidence type="ECO:0000313" key="3">
    <source>
        <dbReference type="Proteomes" id="UP000194236"/>
    </source>
</evidence>